<keyword evidence="1" id="KW-0472">Membrane</keyword>
<keyword evidence="3" id="KW-1185">Reference proteome</keyword>
<dbReference type="Proteomes" id="UP000500767">
    <property type="component" value="Chromosome"/>
</dbReference>
<feature type="transmembrane region" description="Helical" evidence="1">
    <location>
        <begin position="16"/>
        <end position="37"/>
    </location>
</feature>
<keyword evidence="1" id="KW-1133">Transmembrane helix</keyword>
<dbReference type="InterPro" id="IPR005625">
    <property type="entry name" value="PepSY-ass_TM"/>
</dbReference>
<dbReference type="PROSITE" id="PS51257">
    <property type="entry name" value="PROKAR_LIPOPROTEIN"/>
    <property type="match status" value="1"/>
</dbReference>
<dbReference type="AlphaFoldDB" id="A0A6M8HSH0"/>
<feature type="transmembrane region" description="Helical" evidence="1">
    <location>
        <begin position="359"/>
        <end position="380"/>
    </location>
</feature>
<proteinExistence type="predicted"/>
<name>A0A6M8HSH0_9PROT</name>
<evidence type="ECO:0000256" key="1">
    <source>
        <dbReference type="SAM" id="Phobius"/>
    </source>
</evidence>
<gene>
    <name evidence="2" type="ORF">HN018_16715</name>
</gene>
<protein>
    <submittedName>
        <fullName evidence="2">PepSY domain-containing protein</fullName>
    </submittedName>
</protein>
<dbReference type="RefSeq" id="WP_171833014.1">
    <property type="nucleotide sequence ID" value="NZ_CP053708.1"/>
</dbReference>
<dbReference type="Pfam" id="PF03929">
    <property type="entry name" value="PepSY_TM"/>
    <property type="match status" value="1"/>
</dbReference>
<evidence type="ECO:0000313" key="2">
    <source>
        <dbReference type="EMBL" id="QKE91459.1"/>
    </source>
</evidence>
<accession>A0A6M8HSH0</accession>
<evidence type="ECO:0000313" key="3">
    <source>
        <dbReference type="Proteomes" id="UP000500767"/>
    </source>
</evidence>
<feature type="transmembrane region" description="Helical" evidence="1">
    <location>
        <begin position="207"/>
        <end position="229"/>
    </location>
</feature>
<dbReference type="EMBL" id="CP053708">
    <property type="protein sequence ID" value="QKE91459.1"/>
    <property type="molecule type" value="Genomic_DNA"/>
</dbReference>
<feature type="transmembrane region" description="Helical" evidence="1">
    <location>
        <begin position="154"/>
        <end position="175"/>
    </location>
</feature>
<dbReference type="KEGG" id="lck:HN018_16715"/>
<sequence length="398" mass="43923">MPGLELRRLVFVTHRYVGLVMALFLLIAAVTGCLLVFRATLDAALNPSFFAIPVRPALPATELVQRLQQAHPGWRVQSFDLQTQPGQVLHVGVGALHSDGHDAIIEGADQVFVDPADARVVGMRSSGAGIDRPHLFQAIYLLHYTLLAGTAGRWLMGIVALAWLVSNGLGVWITWPRRRPWLAGWRPAWVTTRARLHRRPMPELHRVGGVWLLVPLTVLAITSVAMNFYDELFRPLVEMVSPPRVSPFDRPPATPASSGPTIGFAAAERIAIAAASTQTPSLAPVAMTDDPVHDFYDIGFAPGGTSLYEDFGRVTYSIDRHTGQLAWIDRPRLDGTGRLVLRALYPLHSGQVFGLPTRLLVLLLGVVTAGLAVTGFLPWWRRRHMRRRQAHARTPEHI</sequence>
<keyword evidence="1" id="KW-0812">Transmembrane</keyword>
<dbReference type="PANTHER" id="PTHR34219">
    <property type="entry name" value="IRON-REGULATED INNER MEMBRANE PROTEIN-RELATED"/>
    <property type="match status" value="1"/>
</dbReference>
<organism evidence="2 3">
    <name type="scientific">Lichenicola cladoniae</name>
    <dbReference type="NCBI Taxonomy" id="1484109"/>
    <lineage>
        <taxon>Bacteria</taxon>
        <taxon>Pseudomonadati</taxon>
        <taxon>Pseudomonadota</taxon>
        <taxon>Alphaproteobacteria</taxon>
        <taxon>Acetobacterales</taxon>
        <taxon>Acetobacteraceae</taxon>
        <taxon>Lichenicola</taxon>
    </lineage>
</organism>
<dbReference type="PANTHER" id="PTHR34219:SF5">
    <property type="entry name" value="BLR4505 PROTEIN"/>
    <property type="match status" value="1"/>
</dbReference>
<reference evidence="2 3" key="1">
    <citation type="journal article" date="2014" name="World J. Microbiol. Biotechnol.">
        <title>Biodiversity and physiological characteristics of Antarctic and Arctic lichens-associated bacteria.</title>
        <authorList>
            <person name="Lee Y.M."/>
            <person name="Kim E.H."/>
            <person name="Lee H.K."/>
            <person name="Hong S.G."/>
        </authorList>
    </citation>
    <scope>NUCLEOTIDE SEQUENCE [LARGE SCALE GENOMIC DNA]</scope>
    <source>
        <strain evidence="2 3">PAMC 26569</strain>
    </source>
</reference>